<dbReference type="RefSeq" id="WP_135776025.1">
    <property type="nucleotide sequence ID" value="NZ_RQEY01000024.1"/>
</dbReference>
<dbReference type="AlphaFoldDB" id="A0A4R9GY70"/>
<dbReference type="OrthoDB" id="9986248at2"/>
<dbReference type="Proteomes" id="UP000298097">
    <property type="component" value="Unassembled WGS sequence"/>
</dbReference>
<reference evidence="1" key="1">
    <citation type="journal article" date="2019" name="PLoS Negl. Trop. Dis.">
        <title>Revisiting the worldwide diversity of Leptospira species in the environment.</title>
        <authorList>
            <person name="Vincent A.T."/>
            <person name="Schiettekatte O."/>
            <person name="Bourhy P."/>
            <person name="Veyrier F.J."/>
            <person name="Picardeau M."/>
        </authorList>
    </citation>
    <scope>NUCLEOTIDE SEQUENCE [LARGE SCALE GENOMIC DNA]</scope>
    <source>
        <strain evidence="1">201800301</strain>
    </source>
</reference>
<evidence type="ECO:0000313" key="1">
    <source>
        <dbReference type="EMBL" id="TGK36288.1"/>
    </source>
</evidence>
<sequence length="301" mass="33013">MTPTREISLKILARLKQHDLSFIEQVQFGAGLLRVQKVEVEGELFKVSLPPDEDLPPDVELADILYDGMIFCITGGKNAGFGVIDIFDSSTNSFTAEGLKVQDNPGGNIIFFEGDLNLLESYITLAIDQCEQLTQCSFSGLKETTEYRDGVGNSKLILQRKRWRSITEIRAITPTPSPGLTPQVAVSDIDMDLACESGILQIKVTNLSGLMQNLNRFPKGKISIKGTYGYAPEELPSQIKQAIEYMACSIVLTEEVSRLGNANSFAIDGFTQSMDVGKDIRSYVNLATSLLTPWRSGEVGS</sequence>
<gene>
    <name evidence="1" type="ORF">EHO65_18480</name>
</gene>
<protein>
    <submittedName>
        <fullName evidence="1">Uncharacterized protein</fullName>
    </submittedName>
</protein>
<accession>A0A4R9GY70</accession>
<proteinExistence type="predicted"/>
<organism evidence="1 2">
    <name type="scientific">Leptospira andrefontaineae</name>
    <dbReference type="NCBI Taxonomy" id="2484976"/>
    <lineage>
        <taxon>Bacteria</taxon>
        <taxon>Pseudomonadati</taxon>
        <taxon>Spirochaetota</taxon>
        <taxon>Spirochaetia</taxon>
        <taxon>Leptospirales</taxon>
        <taxon>Leptospiraceae</taxon>
        <taxon>Leptospira</taxon>
    </lineage>
</organism>
<dbReference type="EMBL" id="RQEY01000024">
    <property type="protein sequence ID" value="TGK36288.1"/>
    <property type="molecule type" value="Genomic_DNA"/>
</dbReference>
<keyword evidence="2" id="KW-1185">Reference proteome</keyword>
<name>A0A4R9GY70_9LEPT</name>
<comment type="caution">
    <text evidence="1">The sequence shown here is derived from an EMBL/GenBank/DDBJ whole genome shotgun (WGS) entry which is preliminary data.</text>
</comment>
<evidence type="ECO:0000313" key="2">
    <source>
        <dbReference type="Proteomes" id="UP000298097"/>
    </source>
</evidence>